<dbReference type="Proteomes" id="UP001178507">
    <property type="component" value="Unassembled WGS sequence"/>
</dbReference>
<protein>
    <submittedName>
        <fullName evidence="1">Uncharacterized protein</fullName>
    </submittedName>
</protein>
<comment type="caution">
    <text evidence="1">The sequence shown here is derived from an EMBL/GenBank/DDBJ whole genome shotgun (WGS) entry which is preliminary data.</text>
</comment>
<proteinExistence type="predicted"/>
<evidence type="ECO:0000313" key="2">
    <source>
        <dbReference type="Proteomes" id="UP001178507"/>
    </source>
</evidence>
<keyword evidence="2" id="KW-1185">Reference proteome</keyword>
<name>A0AA36IC43_9DINO</name>
<organism evidence="1 2">
    <name type="scientific">Effrenium voratum</name>
    <dbReference type="NCBI Taxonomy" id="2562239"/>
    <lineage>
        <taxon>Eukaryota</taxon>
        <taxon>Sar</taxon>
        <taxon>Alveolata</taxon>
        <taxon>Dinophyceae</taxon>
        <taxon>Suessiales</taxon>
        <taxon>Symbiodiniaceae</taxon>
        <taxon>Effrenium</taxon>
    </lineage>
</organism>
<dbReference type="EMBL" id="CAUJNA010001177">
    <property type="protein sequence ID" value="CAJ1384987.1"/>
    <property type="molecule type" value="Genomic_DNA"/>
</dbReference>
<reference evidence="1" key="1">
    <citation type="submission" date="2023-08" db="EMBL/GenBank/DDBJ databases">
        <authorList>
            <person name="Chen Y."/>
            <person name="Shah S."/>
            <person name="Dougan E. K."/>
            <person name="Thang M."/>
            <person name="Chan C."/>
        </authorList>
    </citation>
    <scope>NUCLEOTIDE SEQUENCE</scope>
</reference>
<gene>
    <name evidence="1" type="ORF">EVOR1521_LOCUS11696</name>
</gene>
<sequence>MAVIVDAHCLYDNVGALQSCGRGCFSKPGASQASCVSGCLSGRGVSYRCSRCLGSGFTCALRSCRSACSSGLSTSQCTSCIAGSCGLCSGATKSMQNETDAVESMAKVLTSLKDHKDLGETPETAEKESESVAPVAQPSVKSGCYENQGLLKTCGTQCFSAANRGVCATNCLKGKGMSSACASCFGGKVDCTIKNCLSTCMSNSQSAACKSCVRSKCGRCSSEKSAPNDDFLSEVAAAAIGKAEEAALYP</sequence>
<dbReference type="InterPro" id="IPR037242">
    <property type="entry name" value="Vanabin-2_sf"/>
</dbReference>
<dbReference type="AlphaFoldDB" id="A0AA36IC43"/>
<evidence type="ECO:0000313" key="1">
    <source>
        <dbReference type="EMBL" id="CAJ1384987.1"/>
    </source>
</evidence>
<accession>A0AA36IC43</accession>
<dbReference type="SUPFAM" id="SSF144129">
    <property type="entry name" value="Vanabin-like"/>
    <property type="match status" value="1"/>
</dbReference>